<reference evidence="8" key="1">
    <citation type="submission" date="2021-08" db="EMBL/GenBank/DDBJ databases">
        <authorList>
            <person name="Misof B."/>
            <person name="Oliver O."/>
            <person name="Podsiadlowski L."/>
            <person name="Donath A."/>
            <person name="Peters R."/>
            <person name="Mayer C."/>
            <person name="Rust J."/>
            <person name="Gunkel S."/>
            <person name="Lesny P."/>
            <person name="Martin S."/>
            <person name="Oeyen J.P."/>
            <person name="Petersen M."/>
            <person name="Panagiotis P."/>
            <person name="Wilbrandt J."/>
            <person name="Tanja T."/>
        </authorList>
    </citation>
    <scope>NUCLEOTIDE SEQUENCE</scope>
    <source>
        <strain evidence="8">GBR_01_08_01A</strain>
        <tissue evidence="8">Thorax + abdomen</tissue>
    </source>
</reference>
<sequence>MSARVLNPAMMTEMSRNLGGGRTVPSRAALARVRRDLFGPVDHAAARALAERELRAQSALDTERWGFDFHLEIPKSNSRYEWELVTANDVVPEPYALRGMPYLRKHAPGTPRKREENVQPPPTPPPRTLNGMTTAVSAVNGTVNAVNAVNAAAVVVVAASTKMTMPVATGKSNKTPPPTTQREDTSPADQLVDDEDTESERTPPQRERSRVPEIGESTPSNETTSLDTSFESTRKKYSLEPTTPVLPTVNPRKQSSITHFMKSRKRSLNGSTKSVIEPPEKVARNAGQIRS</sequence>
<name>A0AAD9RWL0_9HYME</name>
<keyword evidence="5" id="KW-0131">Cell cycle</keyword>
<dbReference type="InterPro" id="IPR044898">
    <property type="entry name" value="CDI_dom_sf"/>
</dbReference>
<dbReference type="GO" id="GO:0051726">
    <property type="term" value="P:regulation of cell cycle"/>
    <property type="evidence" value="ECO:0007669"/>
    <property type="project" value="InterPro"/>
</dbReference>
<evidence type="ECO:0000256" key="3">
    <source>
        <dbReference type="ARBA" id="ARBA00023013"/>
    </source>
</evidence>
<keyword evidence="9" id="KW-1185">Reference proteome</keyword>
<dbReference type="Proteomes" id="UP001258017">
    <property type="component" value="Unassembled WGS sequence"/>
</dbReference>
<evidence type="ECO:0000256" key="6">
    <source>
        <dbReference type="SAM" id="MobiDB-lite"/>
    </source>
</evidence>
<protein>
    <recommendedName>
        <fullName evidence="7">Cyclin-dependent kinase inhibitor domain-containing protein</fullName>
    </recommendedName>
</protein>
<evidence type="ECO:0000256" key="5">
    <source>
        <dbReference type="ARBA" id="ARBA00023306"/>
    </source>
</evidence>
<reference evidence="8" key="2">
    <citation type="journal article" date="2023" name="Commun. Biol.">
        <title>Intrasexual cuticular hydrocarbon dimorphism in a wasp sheds light on hydrocarbon biosynthesis genes in Hymenoptera.</title>
        <authorList>
            <person name="Moris V.C."/>
            <person name="Podsiadlowski L."/>
            <person name="Martin S."/>
            <person name="Oeyen J.P."/>
            <person name="Donath A."/>
            <person name="Petersen M."/>
            <person name="Wilbrandt J."/>
            <person name="Misof B."/>
            <person name="Liedtke D."/>
            <person name="Thamm M."/>
            <person name="Scheiner R."/>
            <person name="Schmitt T."/>
            <person name="Niehuis O."/>
        </authorList>
    </citation>
    <scope>NUCLEOTIDE SEQUENCE</scope>
    <source>
        <strain evidence="8">GBR_01_08_01A</strain>
    </source>
</reference>
<feature type="compositionally biased region" description="Polar residues" evidence="6">
    <location>
        <begin position="217"/>
        <end position="231"/>
    </location>
</feature>
<feature type="region of interest" description="Disordered" evidence="6">
    <location>
        <begin position="167"/>
        <end position="291"/>
    </location>
</feature>
<gene>
    <name evidence="8" type="ORF">KPH14_003004</name>
</gene>
<evidence type="ECO:0000259" key="7">
    <source>
        <dbReference type="Pfam" id="PF02234"/>
    </source>
</evidence>
<comment type="similarity">
    <text evidence="2">Belongs to the CDI family.</text>
</comment>
<keyword evidence="4" id="KW-0539">Nucleus</keyword>
<evidence type="ECO:0000313" key="9">
    <source>
        <dbReference type="Proteomes" id="UP001258017"/>
    </source>
</evidence>
<evidence type="ECO:0000256" key="1">
    <source>
        <dbReference type="ARBA" id="ARBA00004123"/>
    </source>
</evidence>
<comment type="caution">
    <text evidence="8">The sequence shown here is derived from an EMBL/GenBank/DDBJ whole genome shotgun (WGS) entry which is preliminary data.</text>
</comment>
<keyword evidence="3" id="KW-0649">Protein kinase inhibitor</keyword>
<feature type="compositionally biased region" description="Basic and acidic residues" evidence="6">
    <location>
        <begin position="199"/>
        <end position="213"/>
    </location>
</feature>
<comment type="subcellular location">
    <subcellularLocation>
        <location evidence="1">Nucleus</location>
    </subcellularLocation>
</comment>
<dbReference type="Gene3D" id="4.10.365.10">
    <property type="entry name" value="p27"/>
    <property type="match status" value="1"/>
</dbReference>
<dbReference type="PANTHER" id="PTHR10265">
    <property type="entry name" value="CYCLIN-DEPENDENT KINASE INHIBITOR 1"/>
    <property type="match status" value="1"/>
</dbReference>
<dbReference type="InterPro" id="IPR003175">
    <property type="entry name" value="CDI_dom"/>
</dbReference>
<proteinExistence type="inferred from homology"/>
<accession>A0AAD9RWL0</accession>
<feature type="domain" description="Cyclin-dependent kinase inhibitor" evidence="7">
    <location>
        <begin position="37"/>
        <end position="85"/>
    </location>
</feature>
<organism evidence="8 9">
    <name type="scientific">Odynerus spinipes</name>
    <dbReference type="NCBI Taxonomy" id="1348599"/>
    <lineage>
        <taxon>Eukaryota</taxon>
        <taxon>Metazoa</taxon>
        <taxon>Ecdysozoa</taxon>
        <taxon>Arthropoda</taxon>
        <taxon>Hexapoda</taxon>
        <taxon>Insecta</taxon>
        <taxon>Pterygota</taxon>
        <taxon>Neoptera</taxon>
        <taxon>Endopterygota</taxon>
        <taxon>Hymenoptera</taxon>
        <taxon>Apocrita</taxon>
        <taxon>Aculeata</taxon>
        <taxon>Vespoidea</taxon>
        <taxon>Vespidae</taxon>
        <taxon>Eumeninae</taxon>
        <taxon>Odynerus</taxon>
    </lineage>
</organism>
<evidence type="ECO:0000256" key="2">
    <source>
        <dbReference type="ARBA" id="ARBA00006726"/>
    </source>
</evidence>
<evidence type="ECO:0000313" key="8">
    <source>
        <dbReference type="EMBL" id="KAK2587274.1"/>
    </source>
</evidence>
<dbReference type="EMBL" id="JAIFRP010000007">
    <property type="protein sequence ID" value="KAK2587274.1"/>
    <property type="molecule type" value="Genomic_DNA"/>
</dbReference>
<dbReference type="GO" id="GO:0005634">
    <property type="term" value="C:nucleus"/>
    <property type="evidence" value="ECO:0007669"/>
    <property type="project" value="UniProtKB-SubCell"/>
</dbReference>
<dbReference type="PANTHER" id="PTHR10265:SF45">
    <property type="entry name" value="DACAPO"/>
    <property type="match status" value="1"/>
</dbReference>
<evidence type="ECO:0000256" key="4">
    <source>
        <dbReference type="ARBA" id="ARBA00023242"/>
    </source>
</evidence>
<dbReference type="GO" id="GO:0004861">
    <property type="term" value="F:cyclin-dependent protein serine/threonine kinase inhibitor activity"/>
    <property type="evidence" value="ECO:0007669"/>
    <property type="project" value="InterPro"/>
</dbReference>
<dbReference type="Pfam" id="PF02234">
    <property type="entry name" value="CDI"/>
    <property type="match status" value="1"/>
</dbReference>
<feature type="region of interest" description="Disordered" evidence="6">
    <location>
        <begin position="102"/>
        <end position="132"/>
    </location>
</feature>
<dbReference type="AlphaFoldDB" id="A0AAD9RWL0"/>